<reference evidence="2" key="1">
    <citation type="journal article" date="2017" name="Genome Biol.">
        <title>Comparative genomics reveals high biological diversity and specific adaptations in the industrially and medically important fungal genus Aspergillus.</title>
        <authorList>
            <person name="de Vries R.P."/>
            <person name="Riley R."/>
            <person name="Wiebenga A."/>
            <person name="Aguilar-Osorio G."/>
            <person name="Amillis S."/>
            <person name="Uchima C.A."/>
            <person name="Anderluh G."/>
            <person name="Asadollahi M."/>
            <person name="Askin M."/>
            <person name="Barry K."/>
            <person name="Battaglia E."/>
            <person name="Bayram O."/>
            <person name="Benocci T."/>
            <person name="Braus-Stromeyer S.A."/>
            <person name="Caldana C."/>
            <person name="Canovas D."/>
            <person name="Cerqueira G.C."/>
            <person name="Chen F."/>
            <person name="Chen W."/>
            <person name="Choi C."/>
            <person name="Clum A."/>
            <person name="Dos Santos R.A."/>
            <person name="Damasio A.R."/>
            <person name="Diallinas G."/>
            <person name="Emri T."/>
            <person name="Fekete E."/>
            <person name="Flipphi M."/>
            <person name="Freyberg S."/>
            <person name="Gallo A."/>
            <person name="Gournas C."/>
            <person name="Habgood R."/>
            <person name="Hainaut M."/>
            <person name="Harispe M.L."/>
            <person name="Henrissat B."/>
            <person name="Hilden K.S."/>
            <person name="Hope R."/>
            <person name="Hossain A."/>
            <person name="Karabika E."/>
            <person name="Karaffa L."/>
            <person name="Karanyi Z."/>
            <person name="Krasevec N."/>
            <person name="Kuo A."/>
            <person name="Kusch H."/>
            <person name="LaButti K."/>
            <person name="Lagendijk E.L."/>
            <person name="Lapidus A."/>
            <person name="Levasseur A."/>
            <person name="Lindquist E."/>
            <person name="Lipzen A."/>
            <person name="Logrieco A.F."/>
            <person name="MacCabe A."/>
            <person name="Maekelae M.R."/>
            <person name="Malavazi I."/>
            <person name="Melin P."/>
            <person name="Meyer V."/>
            <person name="Mielnichuk N."/>
            <person name="Miskei M."/>
            <person name="Molnar A.P."/>
            <person name="Mule G."/>
            <person name="Ngan C.Y."/>
            <person name="Orejas M."/>
            <person name="Orosz E."/>
            <person name="Ouedraogo J.P."/>
            <person name="Overkamp K.M."/>
            <person name="Park H.-S."/>
            <person name="Perrone G."/>
            <person name="Piumi F."/>
            <person name="Punt P.J."/>
            <person name="Ram A.F."/>
            <person name="Ramon A."/>
            <person name="Rauscher S."/>
            <person name="Record E."/>
            <person name="Riano-Pachon D.M."/>
            <person name="Robert V."/>
            <person name="Roehrig J."/>
            <person name="Ruller R."/>
            <person name="Salamov A."/>
            <person name="Salih N.S."/>
            <person name="Samson R.A."/>
            <person name="Sandor E."/>
            <person name="Sanguinetti M."/>
            <person name="Schuetze T."/>
            <person name="Sepcic K."/>
            <person name="Shelest E."/>
            <person name="Sherlock G."/>
            <person name="Sophianopoulou V."/>
            <person name="Squina F.M."/>
            <person name="Sun H."/>
            <person name="Susca A."/>
            <person name="Todd R.B."/>
            <person name="Tsang A."/>
            <person name="Unkles S.E."/>
            <person name="van de Wiele N."/>
            <person name="van Rossen-Uffink D."/>
            <person name="Oliveira J.V."/>
            <person name="Vesth T.C."/>
            <person name="Visser J."/>
            <person name="Yu J.-H."/>
            <person name="Zhou M."/>
            <person name="Andersen M.R."/>
            <person name="Archer D.B."/>
            <person name="Baker S.E."/>
            <person name="Benoit I."/>
            <person name="Brakhage A.A."/>
            <person name="Braus G.H."/>
            <person name="Fischer R."/>
            <person name="Frisvad J.C."/>
            <person name="Goldman G.H."/>
            <person name="Houbraken J."/>
            <person name="Oakley B."/>
            <person name="Pocsi I."/>
            <person name="Scazzocchio C."/>
            <person name="Seiboth B."/>
            <person name="vanKuyk P.A."/>
            <person name="Wortman J."/>
            <person name="Dyer P.S."/>
            <person name="Grigoriev I.V."/>
        </authorList>
    </citation>
    <scope>NUCLEOTIDE SEQUENCE [LARGE SCALE GENOMIC DNA]</scope>
    <source>
        <strain evidence="2">DTO 134E9</strain>
    </source>
</reference>
<dbReference type="EMBL" id="KV878216">
    <property type="protein sequence ID" value="OJJ30976.1"/>
    <property type="molecule type" value="Genomic_DNA"/>
</dbReference>
<dbReference type="AlphaFoldDB" id="A0A1L9R7S8"/>
<keyword evidence="2" id="KW-1185">Reference proteome</keyword>
<dbReference type="OrthoDB" id="3350591at2759"/>
<dbReference type="VEuPathDB" id="FungiDB:ASPWEDRAFT_674341"/>
<dbReference type="RefSeq" id="XP_040684653.1">
    <property type="nucleotide sequence ID" value="XM_040838911.1"/>
</dbReference>
<organism evidence="1 2">
    <name type="scientific">Aspergillus wentii DTO 134E9</name>
    <dbReference type="NCBI Taxonomy" id="1073089"/>
    <lineage>
        <taxon>Eukaryota</taxon>
        <taxon>Fungi</taxon>
        <taxon>Dikarya</taxon>
        <taxon>Ascomycota</taxon>
        <taxon>Pezizomycotina</taxon>
        <taxon>Eurotiomycetes</taxon>
        <taxon>Eurotiomycetidae</taxon>
        <taxon>Eurotiales</taxon>
        <taxon>Aspergillaceae</taxon>
        <taxon>Aspergillus</taxon>
        <taxon>Aspergillus subgen. Cremei</taxon>
    </lineage>
</organism>
<sequence length="121" mass="14010">MSQYEEWFSAVSTGKVFDCNPRELTIFRSYLDANLSPAEAAEQLTAPAPPQWNSSFTGRLWTMILFLAKDYEEAHDDLVALVQEFFTAEPGDIDWAEEKKTYLPESWRATYDCMNLHQFAR</sequence>
<gene>
    <name evidence="1" type="ORF">ASPWEDRAFT_674341</name>
</gene>
<accession>A0A1L9R7S8</accession>
<evidence type="ECO:0000313" key="1">
    <source>
        <dbReference type="EMBL" id="OJJ30976.1"/>
    </source>
</evidence>
<protein>
    <submittedName>
        <fullName evidence="1">Uncharacterized protein</fullName>
    </submittedName>
</protein>
<dbReference type="Proteomes" id="UP000184383">
    <property type="component" value="Unassembled WGS sequence"/>
</dbReference>
<evidence type="ECO:0000313" key="2">
    <source>
        <dbReference type="Proteomes" id="UP000184383"/>
    </source>
</evidence>
<name>A0A1L9R7S8_ASPWE</name>
<dbReference type="GeneID" id="63754759"/>
<proteinExistence type="predicted"/>